<dbReference type="Proteomes" id="UP000308652">
    <property type="component" value="Unassembled WGS sequence"/>
</dbReference>
<feature type="region of interest" description="Disordered" evidence="1">
    <location>
        <begin position="1"/>
        <end position="20"/>
    </location>
</feature>
<dbReference type="AlphaFoldDB" id="A0A5C3M9I8"/>
<evidence type="ECO:0000256" key="1">
    <source>
        <dbReference type="SAM" id="MobiDB-lite"/>
    </source>
</evidence>
<evidence type="ECO:0000313" key="3">
    <source>
        <dbReference type="Proteomes" id="UP000308652"/>
    </source>
</evidence>
<gene>
    <name evidence="2" type="ORF">BDQ12DRAFT_663373</name>
</gene>
<organism evidence="2 3">
    <name type="scientific">Crucibulum laeve</name>
    <dbReference type="NCBI Taxonomy" id="68775"/>
    <lineage>
        <taxon>Eukaryota</taxon>
        <taxon>Fungi</taxon>
        <taxon>Dikarya</taxon>
        <taxon>Basidiomycota</taxon>
        <taxon>Agaricomycotina</taxon>
        <taxon>Agaricomycetes</taxon>
        <taxon>Agaricomycetidae</taxon>
        <taxon>Agaricales</taxon>
        <taxon>Agaricineae</taxon>
        <taxon>Nidulariaceae</taxon>
        <taxon>Crucibulum</taxon>
    </lineage>
</organism>
<dbReference type="EMBL" id="ML213593">
    <property type="protein sequence ID" value="TFK42124.1"/>
    <property type="molecule type" value="Genomic_DNA"/>
</dbReference>
<keyword evidence="3" id="KW-1185">Reference proteome</keyword>
<accession>A0A5C3M9I8</accession>
<reference evidence="2 3" key="1">
    <citation type="journal article" date="2019" name="Nat. Ecol. Evol.">
        <title>Megaphylogeny resolves global patterns of mushroom evolution.</title>
        <authorList>
            <person name="Varga T."/>
            <person name="Krizsan K."/>
            <person name="Foldi C."/>
            <person name="Dima B."/>
            <person name="Sanchez-Garcia M."/>
            <person name="Sanchez-Ramirez S."/>
            <person name="Szollosi G.J."/>
            <person name="Szarkandi J.G."/>
            <person name="Papp V."/>
            <person name="Albert L."/>
            <person name="Andreopoulos W."/>
            <person name="Angelini C."/>
            <person name="Antonin V."/>
            <person name="Barry K.W."/>
            <person name="Bougher N.L."/>
            <person name="Buchanan P."/>
            <person name="Buyck B."/>
            <person name="Bense V."/>
            <person name="Catcheside P."/>
            <person name="Chovatia M."/>
            <person name="Cooper J."/>
            <person name="Damon W."/>
            <person name="Desjardin D."/>
            <person name="Finy P."/>
            <person name="Geml J."/>
            <person name="Haridas S."/>
            <person name="Hughes K."/>
            <person name="Justo A."/>
            <person name="Karasinski D."/>
            <person name="Kautmanova I."/>
            <person name="Kiss B."/>
            <person name="Kocsube S."/>
            <person name="Kotiranta H."/>
            <person name="LaButti K.M."/>
            <person name="Lechner B.E."/>
            <person name="Liimatainen K."/>
            <person name="Lipzen A."/>
            <person name="Lukacs Z."/>
            <person name="Mihaltcheva S."/>
            <person name="Morgado L.N."/>
            <person name="Niskanen T."/>
            <person name="Noordeloos M.E."/>
            <person name="Ohm R.A."/>
            <person name="Ortiz-Santana B."/>
            <person name="Ovrebo C."/>
            <person name="Racz N."/>
            <person name="Riley R."/>
            <person name="Savchenko A."/>
            <person name="Shiryaev A."/>
            <person name="Soop K."/>
            <person name="Spirin V."/>
            <person name="Szebenyi C."/>
            <person name="Tomsovsky M."/>
            <person name="Tulloss R.E."/>
            <person name="Uehling J."/>
            <person name="Grigoriev I.V."/>
            <person name="Vagvolgyi C."/>
            <person name="Papp T."/>
            <person name="Martin F.M."/>
            <person name="Miettinen O."/>
            <person name="Hibbett D.S."/>
            <person name="Nagy L.G."/>
        </authorList>
    </citation>
    <scope>NUCLEOTIDE SEQUENCE [LARGE SCALE GENOMIC DNA]</scope>
    <source>
        <strain evidence="2 3">CBS 166.37</strain>
    </source>
</reference>
<sequence length="175" mass="19109">MHSVTSKVDPEQLSNSRKESAVVPISFGSNAAGDVVEVRGDVRAECTVDGVGNGETLPREFNARAQQEIATRRKKIEVQDIHSGVNASRDNSDQRCDFEHHVESVRRAVKIFLIFIQNSGVGDLGDDSETPDAPSIPSNEKRGKIDNSGTTGDISTEEHMRSLMVVEEEGFLPEC</sequence>
<proteinExistence type="predicted"/>
<name>A0A5C3M9I8_9AGAR</name>
<feature type="region of interest" description="Disordered" evidence="1">
    <location>
        <begin position="123"/>
        <end position="158"/>
    </location>
</feature>
<protein>
    <submittedName>
        <fullName evidence="2">Uncharacterized protein</fullName>
    </submittedName>
</protein>
<evidence type="ECO:0000313" key="2">
    <source>
        <dbReference type="EMBL" id="TFK42124.1"/>
    </source>
</evidence>